<dbReference type="Gene3D" id="3.30.420.10">
    <property type="entry name" value="Ribonuclease H-like superfamily/Ribonuclease H"/>
    <property type="match status" value="1"/>
</dbReference>
<sequence length="266" mass="30192">MLSPLEFMVNLTMSLISRKCDSLRRESIMPLRKVTKWDGCAWCGEKETSCHVLWDCKIAAETWKELGLKLPGWTNSYPDFLDVFWKLRENAKDIDWSAFATNAWCIWSNRNLYKYEGRCKPTKVLASEAIRYTQEYRHGNSQTIQTPRQPPQLGSQWRPPELGWYKINIDAAVIKEEGSYGVGVVIRNEAGCLMGAMSKKLPFPLGPMEVEARAAEEGILLARDLGLSKVIVEGDVKTVMVALMDLDPDTTPCTIQKVMEGAKRRL</sequence>
<dbReference type="InterPro" id="IPR036397">
    <property type="entry name" value="RNaseH_sf"/>
</dbReference>
<accession>A0AAN7FWM5</accession>
<evidence type="ECO:0000313" key="2">
    <source>
        <dbReference type="EMBL" id="KAK4597044.1"/>
    </source>
</evidence>
<dbReference type="Proteomes" id="UP001324115">
    <property type="component" value="Unassembled WGS sequence"/>
</dbReference>
<dbReference type="InterPro" id="IPR044730">
    <property type="entry name" value="RNase_H-like_dom_plant"/>
</dbReference>
<evidence type="ECO:0000313" key="3">
    <source>
        <dbReference type="Proteomes" id="UP001324115"/>
    </source>
</evidence>
<dbReference type="AlphaFoldDB" id="A0AAN7FWM5"/>
<keyword evidence="3" id="KW-1185">Reference proteome</keyword>
<dbReference type="EMBL" id="JAXUIC010000003">
    <property type="protein sequence ID" value="KAK4597044.1"/>
    <property type="molecule type" value="Genomic_DNA"/>
</dbReference>
<dbReference type="GO" id="GO:0003676">
    <property type="term" value="F:nucleic acid binding"/>
    <property type="evidence" value="ECO:0007669"/>
    <property type="project" value="InterPro"/>
</dbReference>
<dbReference type="InterPro" id="IPR052929">
    <property type="entry name" value="RNase_H-like_EbsB-rel"/>
</dbReference>
<protein>
    <recommendedName>
        <fullName evidence="1">RNase H type-1 domain-containing protein</fullName>
    </recommendedName>
</protein>
<dbReference type="GO" id="GO:0004523">
    <property type="term" value="F:RNA-DNA hybrid ribonuclease activity"/>
    <property type="evidence" value="ECO:0007669"/>
    <property type="project" value="InterPro"/>
</dbReference>
<dbReference type="CDD" id="cd06222">
    <property type="entry name" value="RNase_H_like"/>
    <property type="match status" value="1"/>
</dbReference>
<dbReference type="PANTHER" id="PTHR47074">
    <property type="entry name" value="BNAC02G40300D PROTEIN"/>
    <property type="match status" value="1"/>
</dbReference>
<gene>
    <name evidence="2" type="ORF">RGQ29_014880</name>
</gene>
<proteinExistence type="predicted"/>
<dbReference type="PANTHER" id="PTHR47074:SF48">
    <property type="entry name" value="POLYNUCLEOTIDYL TRANSFERASE, RIBONUCLEASE H-LIKE SUPERFAMILY PROTEIN"/>
    <property type="match status" value="1"/>
</dbReference>
<feature type="domain" description="RNase H type-1" evidence="1">
    <location>
        <begin position="168"/>
        <end position="248"/>
    </location>
</feature>
<organism evidence="2 3">
    <name type="scientific">Quercus rubra</name>
    <name type="common">Northern red oak</name>
    <name type="synonym">Quercus borealis</name>
    <dbReference type="NCBI Taxonomy" id="3512"/>
    <lineage>
        <taxon>Eukaryota</taxon>
        <taxon>Viridiplantae</taxon>
        <taxon>Streptophyta</taxon>
        <taxon>Embryophyta</taxon>
        <taxon>Tracheophyta</taxon>
        <taxon>Spermatophyta</taxon>
        <taxon>Magnoliopsida</taxon>
        <taxon>eudicotyledons</taxon>
        <taxon>Gunneridae</taxon>
        <taxon>Pentapetalae</taxon>
        <taxon>rosids</taxon>
        <taxon>fabids</taxon>
        <taxon>Fagales</taxon>
        <taxon>Fagaceae</taxon>
        <taxon>Quercus</taxon>
    </lineage>
</organism>
<dbReference type="InterPro" id="IPR002156">
    <property type="entry name" value="RNaseH_domain"/>
</dbReference>
<dbReference type="InterPro" id="IPR012337">
    <property type="entry name" value="RNaseH-like_sf"/>
</dbReference>
<reference evidence="2 3" key="1">
    <citation type="journal article" date="2023" name="G3 (Bethesda)">
        <title>A haplotype-resolved chromosome-scale genome for Quercus rubra L. provides insights into the genetics of adaptive traits for red oak species.</title>
        <authorList>
            <person name="Kapoor B."/>
            <person name="Jenkins J."/>
            <person name="Schmutz J."/>
            <person name="Zhebentyayeva T."/>
            <person name="Kuelheim C."/>
            <person name="Coggeshall M."/>
            <person name="Heim C."/>
            <person name="Lasky J.R."/>
            <person name="Leites L."/>
            <person name="Islam-Faridi N."/>
            <person name="Romero-Severson J."/>
            <person name="DeLeo V.L."/>
            <person name="Lucas S.M."/>
            <person name="Lazic D."/>
            <person name="Gailing O."/>
            <person name="Carlson J."/>
            <person name="Staton M."/>
        </authorList>
    </citation>
    <scope>NUCLEOTIDE SEQUENCE [LARGE SCALE GENOMIC DNA]</scope>
    <source>
        <strain evidence="2">Pseudo-F2</strain>
    </source>
</reference>
<evidence type="ECO:0000259" key="1">
    <source>
        <dbReference type="Pfam" id="PF13456"/>
    </source>
</evidence>
<dbReference type="SUPFAM" id="SSF53098">
    <property type="entry name" value="Ribonuclease H-like"/>
    <property type="match status" value="1"/>
</dbReference>
<dbReference type="Pfam" id="PF13456">
    <property type="entry name" value="RVT_3"/>
    <property type="match status" value="1"/>
</dbReference>
<comment type="caution">
    <text evidence="2">The sequence shown here is derived from an EMBL/GenBank/DDBJ whole genome shotgun (WGS) entry which is preliminary data.</text>
</comment>
<name>A0AAN7FWM5_QUERU</name>